<feature type="region of interest" description="Disordered" evidence="1">
    <location>
        <begin position="27"/>
        <end position="78"/>
    </location>
</feature>
<keyword evidence="3" id="KW-1185">Reference proteome</keyword>
<evidence type="ECO:0000256" key="1">
    <source>
        <dbReference type="SAM" id="MobiDB-lite"/>
    </source>
</evidence>
<accession>A0A1B0FBP5</accession>
<sequence length="483" mass="52503">MHFWIDKRSQQCGFGRSRVAASLSGAGGSGLSFGHPPRRAGGYKSTTSSNSSMPIHRQQQQQQPQQQQQQQQQYGHYTQHHVTYSTAGTTTTTVDYHRSNNYGYSANNNNNTPSSGGQHSSSSQQLNNNIALQQQNNAYTNPTSQSYPTAANINNNNSIASSLSGVISGSSWRNARYILPSSTINSNQISLAHHQQPTHHHDMRSYHHPQFGNMSVRHYQQTDIQQPSANVIEPSIHNGGRQTIAVQNYGCSQNASTASMVPHQTTSSMPATDVNRQSQRDFGSSQRSNSVSNLRPANCSASYSTSSMGPSHHHHQQHATTMHSVESVDNQLLPTHLKCGMCASLVLASVFVAGAKFYFDHQGTGLEVLIFCAFSATFFLAACTVSLCRVPKGLLPHRSTADQRRTACGLSSRGSTLNSVDDIVVSGLHELQERTQTVANNAAAQAGPPPYHIAILLPETKNHDKGITSVEESPPPSYDKILV</sequence>
<dbReference type="PhylomeDB" id="A0A1B0FBP5"/>
<feature type="compositionally biased region" description="Polar residues" evidence="1">
    <location>
        <begin position="256"/>
        <end position="309"/>
    </location>
</feature>
<feature type="compositionally biased region" description="Polar residues" evidence="1">
    <location>
        <begin position="44"/>
        <end position="53"/>
    </location>
</feature>
<dbReference type="VEuPathDB" id="VectorBase:GMOY000973"/>
<feature type="region of interest" description="Disordered" evidence="1">
    <location>
        <begin position="256"/>
        <end position="323"/>
    </location>
</feature>
<dbReference type="Proteomes" id="UP000092444">
    <property type="component" value="Unassembled WGS sequence"/>
</dbReference>
<dbReference type="EMBL" id="CCAG010004106">
    <property type="status" value="NOT_ANNOTATED_CDS"/>
    <property type="molecule type" value="Genomic_DNA"/>
</dbReference>
<dbReference type="AlphaFoldDB" id="A0A1B0FBP5"/>
<feature type="compositionally biased region" description="Low complexity" evidence="1">
    <location>
        <begin position="58"/>
        <end position="73"/>
    </location>
</feature>
<feature type="region of interest" description="Disordered" evidence="1">
    <location>
        <begin position="99"/>
        <end position="125"/>
    </location>
</feature>
<dbReference type="EnsemblMetazoa" id="GMOY000973-RA">
    <property type="protein sequence ID" value="GMOY000973-PA"/>
    <property type="gene ID" value="GMOY000973"/>
</dbReference>
<proteinExistence type="predicted"/>
<evidence type="ECO:0000313" key="3">
    <source>
        <dbReference type="Proteomes" id="UP000092444"/>
    </source>
</evidence>
<organism evidence="2 3">
    <name type="scientific">Glossina morsitans morsitans</name>
    <name type="common">Savannah tsetse fly</name>
    <dbReference type="NCBI Taxonomy" id="37546"/>
    <lineage>
        <taxon>Eukaryota</taxon>
        <taxon>Metazoa</taxon>
        <taxon>Ecdysozoa</taxon>
        <taxon>Arthropoda</taxon>
        <taxon>Hexapoda</taxon>
        <taxon>Insecta</taxon>
        <taxon>Pterygota</taxon>
        <taxon>Neoptera</taxon>
        <taxon>Endopterygota</taxon>
        <taxon>Diptera</taxon>
        <taxon>Brachycera</taxon>
        <taxon>Muscomorpha</taxon>
        <taxon>Hippoboscoidea</taxon>
        <taxon>Glossinidae</taxon>
        <taxon>Glossina</taxon>
    </lineage>
</organism>
<reference evidence="2" key="1">
    <citation type="submission" date="2020-05" db="UniProtKB">
        <authorList>
            <consortium name="EnsemblMetazoa"/>
        </authorList>
    </citation>
    <scope>IDENTIFICATION</scope>
    <source>
        <strain evidence="2">Yale</strain>
    </source>
</reference>
<name>A0A1B0FBP5_GLOMM</name>
<evidence type="ECO:0000313" key="2">
    <source>
        <dbReference type="EnsemblMetazoa" id="GMOY000973-PA"/>
    </source>
</evidence>
<protein>
    <submittedName>
        <fullName evidence="2">Uncharacterized protein</fullName>
    </submittedName>
</protein>